<organism evidence="2 3">
    <name type="scientific">Caerostris extrusa</name>
    <name type="common">Bark spider</name>
    <name type="synonym">Caerostris bankana</name>
    <dbReference type="NCBI Taxonomy" id="172846"/>
    <lineage>
        <taxon>Eukaryota</taxon>
        <taxon>Metazoa</taxon>
        <taxon>Ecdysozoa</taxon>
        <taxon>Arthropoda</taxon>
        <taxon>Chelicerata</taxon>
        <taxon>Arachnida</taxon>
        <taxon>Araneae</taxon>
        <taxon>Araneomorphae</taxon>
        <taxon>Entelegynae</taxon>
        <taxon>Araneoidea</taxon>
        <taxon>Araneidae</taxon>
        <taxon>Caerostris</taxon>
    </lineage>
</organism>
<sequence length="66" mass="7729">MKKTKENLYTSSRKTEKNLLEEEEAKKHPSFINSNSKNETLQTLFVHLRLLPVQILSSDECDRHCP</sequence>
<keyword evidence="3" id="KW-1185">Reference proteome</keyword>
<evidence type="ECO:0000313" key="3">
    <source>
        <dbReference type="Proteomes" id="UP001054945"/>
    </source>
</evidence>
<dbReference type="Proteomes" id="UP001054945">
    <property type="component" value="Unassembled WGS sequence"/>
</dbReference>
<evidence type="ECO:0000256" key="1">
    <source>
        <dbReference type="SAM" id="MobiDB-lite"/>
    </source>
</evidence>
<name>A0AAV4QY38_CAEEX</name>
<accession>A0AAV4QY38</accession>
<reference evidence="2 3" key="1">
    <citation type="submission" date="2021-06" db="EMBL/GenBank/DDBJ databases">
        <title>Caerostris extrusa draft genome.</title>
        <authorList>
            <person name="Kono N."/>
            <person name="Arakawa K."/>
        </authorList>
    </citation>
    <scope>NUCLEOTIDE SEQUENCE [LARGE SCALE GENOMIC DNA]</scope>
</reference>
<evidence type="ECO:0000313" key="2">
    <source>
        <dbReference type="EMBL" id="GIY14400.1"/>
    </source>
</evidence>
<feature type="region of interest" description="Disordered" evidence="1">
    <location>
        <begin position="1"/>
        <end position="34"/>
    </location>
</feature>
<proteinExistence type="predicted"/>
<protein>
    <submittedName>
        <fullName evidence="2">Uncharacterized protein</fullName>
    </submittedName>
</protein>
<feature type="compositionally biased region" description="Basic and acidic residues" evidence="1">
    <location>
        <begin position="13"/>
        <end position="27"/>
    </location>
</feature>
<comment type="caution">
    <text evidence="2">The sequence shown here is derived from an EMBL/GenBank/DDBJ whole genome shotgun (WGS) entry which is preliminary data.</text>
</comment>
<dbReference type="EMBL" id="BPLR01007079">
    <property type="protein sequence ID" value="GIY14400.1"/>
    <property type="molecule type" value="Genomic_DNA"/>
</dbReference>
<dbReference type="AlphaFoldDB" id="A0AAV4QY38"/>
<gene>
    <name evidence="2" type="ORF">CEXT_609621</name>
</gene>